<accession>A0A1M7Y726</accession>
<protein>
    <submittedName>
        <fullName evidence="1">Uncharacterized protein</fullName>
    </submittedName>
</protein>
<dbReference type="EMBL" id="FRFE01000010">
    <property type="protein sequence ID" value="SHO48443.1"/>
    <property type="molecule type" value="Genomic_DNA"/>
</dbReference>
<dbReference type="Proteomes" id="UP000184603">
    <property type="component" value="Unassembled WGS sequence"/>
</dbReference>
<evidence type="ECO:0000313" key="2">
    <source>
        <dbReference type="Proteomes" id="UP000184603"/>
    </source>
</evidence>
<name>A0A1M7Y726_9BACT</name>
<organism evidence="1 2">
    <name type="scientific">Desulfopila aestuarii DSM 18488</name>
    <dbReference type="NCBI Taxonomy" id="1121416"/>
    <lineage>
        <taxon>Bacteria</taxon>
        <taxon>Pseudomonadati</taxon>
        <taxon>Thermodesulfobacteriota</taxon>
        <taxon>Desulfobulbia</taxon>
        <taxon>Desulfobulbales</taxon>
        <taxon>Desulfocapsaceae</taxon>
        <taxon>Desulfopila</taxon>
    </lineage>
</organism>
<dbReference type="STRING" id="1121416.SAMN02745220_02301"/>
<proteinExistence type="predicted"/>
<evidence type="ECO:0000313" key="1">
    <source>
        <dbReference type="EMBL" id="SHO48443.1"/>
    </source>
</evidence>
<reference evidence="1 2" key="1">
    <citation type="submission" date="2016-12" db="EMBL/GenBank/DDBJ databases">
        <authorList>
            <person name="Song W.-J."/>
            <person name="Kurnit D.M."/>
        </authorList>
    </citation>
    <scope>NUCLEOTIDE SEQUENCE [LARGE SCALE GENOMIC DNA]</scope>
    <source>
        <strain evidence="1 2">DSM 18488</strain>
    </source>
</reference>
<dbReference type="RefSeq" id="WP_073613601.1">
    <property type="nucleotide sequence ID" value="NZ_FRFE01000010.1"/>
</dbReference>
<dbReference type="OrthoDB" id="5432628at2"/>
<dbReference type="AlphaFoldDB" id="A0A1M7Y726"/>
<keyword evidence="2" id="KW-1185">Reference proteome</keyword>
<sequence>MRRAILSILLTVLAWPASGWALDFLHGEIETVDSAARIMTVRADQETGGGQLIEVTLPEAVAEEPNPSGGQLPGCIVVGRHVRVWGQGNRNDGVAFRAEEVRGCGMVACGDPTGVRSRLYRNRAGKPMGKMCQ</sequence>
<gene>
    <name evidence="1" type="ORF">SAMN02745220_02301</name>
</gene>